<feature type="domain" description="Glycosyl transferase family 1" evidence="2">
    <location>
        <begin position="572"/>
        <end position="726"/>
    </location>
</feature>
<keyword evidence="3" id="KW-0328">Glycosyltransferase</keyword>
<keyword evidence="4" id="KW-1185">Reference proteome</keyword>
<dbReference type="EMBL" id="JBHPBY010000089">
    <property type="protein sequence ID" value="MFC1850297.1"/>
    <property type="molecule type" value="Genomic_DNA"/>
</dbReference>
<evidence type="ECO:0000256" key="1">
    <source>
        <dbReference type="ARBA" id="ARBA00022679"/>
    </source>
</evidence>
<evidence type="ECO:0000259" key="2">
    <source>
        <dbReference type="Pfam" id="PF00534"/>
    </source>
</evidence>
<dbReference type="PANTHER" id="PTHR46401">
    <property type="entry name" value="GLYCOSYLTRANSFERASE WBBK-RELATED"/>
    <property type="match status" value="1"/>
</dbReference>
<dbReference type="EC" id="2.4.-.-" evidence="3"/>
<dbReference type="Gene3D" id="3.40.50.2000">
    <property type="entry name" value="Glycogen Phosphorylase B"/>
    <property type="match status" value="3"/>
</dbReference>
<comment type="caution">
    <text evidence="3">The sequence shown here is derived from an EMBL/GenBank/DDBJ whole genome shotgun (WGS) entry which is preliminary data.</text>
</comment>
<sequence length="759" mass="86980">MKTIHIMTATLTAGDAIGNYSRILQRIFWRAGFRVKLYADLWDKYSLCLHSREFLPQAQEGDILWYHYSIYSDNISILPRTNLFTILDYHGVTPPSLFTGYSSHLENLCRLGEEWITELSPHVDLAIAHSDYTLQELRKYGFGEVMKIPLVVETASFAVPEPHNLANLLQTVKYLLFVGRITPQKSIIELLEVFAYLIGHYPDFYLILVGEYSYSPQYVAEIRQKITSLGLDDRVILTGKVAHKEALKSLFTHALFAVYLSFWETFCVPLIESMYLKTPVIGLNRTAIPEVLGPGGILLEDHDPEAFYKAVSPYLEDKNRYRTLSDTAYQHAQNFTEKTLTENITRKIIPGITKSVSPPKIALVVQRYGLEVYGGAEYLCRLMAEHLSKYLPIEVITTCAQDYHSWQNYYPPGTEQLNGITVHRFEVQKTRHMETWAQYTRDLFDQGVEKISFAQAMAWMRQQGPRARDLLSFIQNKQQEYDFFIFFTYLYSSTVFGLPLVRNKAVLVPTAHNEPPIYLKIFRDLFRLPRGIVYLTETEKDFVLRLYQNHFIPAIVSGVGIDEPQDVDAARFQAKYGLSNPFFLYIGRVAGSKGCQELFDAFFEYKKQHPNPLKLVLIGQTMMEIPDHPDIKALGFLPDQDKYDALQAAQVLINPSPFESLSFSVLESWLQETPTLVNARCDVLADHTHLSGGGSTFITPQDFISQLNLFTNDPQKASEMGKSGRKYVQTYYTWEQVEGTLLNFLSELHNPTFNRNASQ</sequence>
<reference evidence="3 4" key="1">
    <citation type="submission" date="2024-09" db="EMBL/GenBank/DDBJ databases">
        <title>Laminarin stimulates single cell rates of sulfate reduction while oxygen inhibits transcriptomic activity in coastal marine sediment.</title>
        <authorList>
            <person name="Lindsay M."/>
            <person name="Orcutt B."/>
            <person name="Emerson D."/>
            <person name="Stepanauskas R."/>
            <person name="D'Angelo T."/>
        </authorList>
    </citation>
    <scope>NUCLEOTIDE SEQUENCE [LARGE SCALE GENOMIC DNA]</scope>
    <source>
        <strain evidence="3">SAG AM-311-K15</strain>
    </source>
</reference>
<dbReference type="Proteomes" id="UP001594351">
    <property type="component" value="Unassembled WGS sequence"/>
</dbReference>
<dbReference type="GO" id="GO:0016757">
    <property type="term" value="F:glycosyltransferase activity"/>
    <property type="evidence" value="ECO:0007669"/>
    <property type="project" value="UniProtKB-KW"/>
</dbReference>
<gene>
    <name evidence="3" type="ORF">ACFL27_08910</name>
</gene>
<protein>
    <submittedName>
        <fullName evidence="3">Glycosyltransferase family 4 protein</fullName>
        <ecNumber evidence="3">2.4.-.-</ecNumber>
    </submittedName>
</protein>
<evidence type="ECO:0000313" key="3">
    <source>
        <dbReference type="EMBL" id="MFC1850297.1"/>
    </source>
</evidence>
<keyword evidence="1 3" id="KW-0808">Transferase</keyword>
<accession>A0ABV6YVR5</accession>
<dbReference type="SUPFAM" id="SSF53756">
    <property type="entry name" value="UDP-Glycosyltransferase/glycogen phosphorylase"/>
    <property type="match status" value="2"/>
</dbReference>
<organism evidence="3 4">
    <name type="scientific">candidate division CSSED10-310 bacterium</name>
    <dbReference type="NCBI Taxonomy" id="2855610"/>
    <lineage>
        <taxon>Bacteria</taxon>
        <taxon>Bacteria division CSSED10-310</taxon>
    </lineage>
</organism>
<feature type="domain" description="Glycosyl transferase family 1" evidence="2">
    <location>
        <begin position="171"/>
        <end position="330"/>
    </location>
</feature>
<name>A0ABV6YVR5_UNCC1</name>
<proteinExistence type="predicted"/>
<dbReference type="InterPro" id="IPR001296">
    <property type="entry name" value="Glyco_trans_1"/>
</dbReference>
<dbReference type="CDD" id="cd03801">
    <property type="entry name" value="GT4_PimA-like"/>
    <property type="match status" value="2"/>
</dbReference>
<evidence type="ECO:0000313" key="4">
    <source>
        <dbReference type="Proteomes" id="UP001594351"/>
    </source>
</evidence>
<dbReference type="PANTHER" id="PTHR46401:SF2">
    <property type="entry name" value="GLYCOSYLTRANSFERASE WBBK-RELATED"/>
    <property type="match status" value="1"/>
</dbReference>
<dbReference type="Pfam" id="PF00534">
    <property type="entry name" value="Glycos_transf_1"/>
    <property type="match status" value="2"/>
</dbReference>